<evidence type="ECO:0000313" key="2">
    <source>
        <dbReference type="EMBL" id="TNN85155.1"/>
    </source>
</evidence>
<reference evidence="2 3" key="1">
    <citation type="submission" date="2019-03" db="EMBL/GenBank/DDBJ databases">
        <title>First draft genome of Liparis tanakae, snailfish: a comprehensive survey of snailfish specific genes.</title>
        <authorList>
            <person name="Kim W."/>
            <person name="Song I."/>
            <person name="Jeong J.-H."/>
            <person name="Kim D."/>
            <person name="Kim S."/>
            <person name="Ryu S."/>
            <person name="Song J.Y."/>
            <person name="Lee S.K."/>
        </authorList>
    </citation>
    <scope>NUCLEOTIDE SEQUENCE [LARGE SCALE GENOMIC DNA]</scope>
    <source>
        <tissue evidence="2">Muscle</tissue>
    </source>
</reference>
<proteinExistence type="predicted"/>
<name>A0A4Z2J478_9TELE</name>
<evidence type="ECO:0000256" key="1">
    <source>
        <dbReference type="SAM" id="MobiDB-lite"/>
    </source>
</evidence>
<feature type="compositionally biased region" description="Acidic residues" evidence="1">
    <location>
        <begin position="63"/>
        <end position="83"/>
    </location>
</feature>
<comment type="caution">
    <text evidence="2">The sequence shown here is derived from an EMBL/GenBank/DDBJ whole genome shotgun (WGS) entry which is preliminary data.</text>
</comment>
<dbReference type="AlphaFoldDB" id="A0A4Z2J478"/>
<accession>A0A4Z2J478</accession>
<organism evidence="2 3">
    <name type="scientific">Liparis tanakae</name>
    <name type="common">Tanaka's snailfish</name>
    <dbReference type="NCBI Taxonomy" id="230148"/>
    <lineage>
        <taxon>Eukaryota</taxon>
        <taxon>Metazoa</taxon>
        <taxon>Chordata</taxon>
        <taxon>Craniata</taxon>
        <taxon>Vertebrata</taxon>
        <taxon>Euteleostomi</taxon>
        <taxon>Actinopterygii</taxon>
        <taxon>Neopterygii</taxon>
        <taxon>Teleostei</taxon>
        <taxon>Neoteleostei</taxon>
        <taxon>Acanthomorphata</taxon>
        <taxon>Eupercaria</taxon>
        <taxon>Perciformes</taxon>
        <taxon>Cottioidei</taxon>
        <taxon>Cottales</taxon>
        <taxon>Liparidae</taxon>
        <taxon>Liparis</taxon>
    </lineage>
</organism>
<dbReference type="EMBL" id="SRLO01000022">
    <property type="protein sequence ID" value="TNN85155.1"/>
    <property type="molecule type" value="Genomic_DNA"/>
</dbReference>
<evidence type="ECO:0000313" key="3">
    <source>
        <dbReference type="Proteomes" id="UP000314294"/>
    </source>
</evidence>
<dbReference type="Proteomes" id="UP000314294">
    <property type="component" value="Unassembled WGS sequence"/>
</dbReference>
<feature type="region of interest" description="Disordered" evidence="1">
    <location>
        <begin position="63"/>
        <end position="90"/>
    </location>
</feature>
<protein>
    <submittedName>
        <fullName evidence="2">Uncharacterized protein</fullName>
    </submittedName>
</protein>
<keyword evidence="3" id="KW-1185">Reference proteome</keyword>
<gene>
    <name evidence="2" type="ORF">EYF80_004505</name>
</gene>
<sequence>MLRHRGQYFFPVSLAESRVQGHRHSLGSTTTRHSVTPKEQGLCDEQADAEVLVDGVAVTLEAAEEAEGEEADEQADQGQEDANPEMSFDSRNTVKEGRQLRSGVVAHCRESCDKFTSAMPLRNEQGPSYTLDSLQFSYGCSTSSIIAEGAVCRQNRDILRAAECGGDNGVKREKFRLPTMTKQPPAKLRIERIAMKGFY</sequence>